<evidence type="ECO:0000313" key="2">
    <source>
        <dbReference type="Proteomes" id="UP000002668"/>
    </source>
</evidence>
<dbReference type="HOGENOM" id="CLU_3050790_0_0_1"/>
<keyword evidence="2" id="KW-1185">Reference proteome</keyword>
<dbReference type="EMBL" id="FP929139">
    <property type="protein sequence ID" value="CBY02463.1"/>
    <property type="molecule type" value="Genomic_DNA"/>
</dbReference>
<dbReference type="InParanoid" id="E5ADB1"/>
<sequence length="54" mass="5957">MSFDDHGADLSTILVKPVDSSSSEALQVQPPLASNAPFRRAQSTVFYFRSKIDK</sequence>
<protein>
    <submittedName>
        <fullName evidence="1">Predicted protein</fullName>
    </submittedName>
</protein>
<organism evidence="1 2">
    <name type="scientific">Leptosphaeria maculans (strain JN3 / isolate v23.1.3 / race Av1-4-5-6-7-8)</name>
    <name type="common">Blackleg fungus</name>
    <name type="synonym">Phoma lingam</name>
    <dbReference type="NCBI Taxonomy" id="985895"/>
    <lineage>
        <taxon>Eukaryota</taxon>
        <taxon>Fungi</taxon>
        <taxon>Dikarya</taxon>
        <taxon>Ascomycota</taxon>
        <taxon>Pezizomycotina</taxon>
        <taxon>Dothideomycetes</taxon>
        <taxon>Pleosporomycetidae</taxon>
        <taxon>Pleosporales</taxon>
        <taxon>Pleosporineae</taxon>
        <taxon>Leptosphaeriaceae</taxon>
        <taxon>Plenodomus</taxon>
        <taxon>Plenodomus lingam/Leptosphaeria maculans species complex</taxon>
    </lineage>
</organism>
<evidence type="ECO:0000313" key="1">
    <source>
        <dbReference type="EMBL" id="CBY02463.1"/>
    </source>
</evidence>
<proteinExistence type="predicted"/>
<name>E5ADB1_LEPMJ</name>
<accession>E5ADB1</accession>
<dbReference type="AlphaFoldDB" id="E5ADB1"/>
<gene>
    <name evidence="1" type="ORF">LEMA_uP012500.1</name>
</gene>
<reference evidence="2" key="1">
    <citation type="journal article" date="2011" name="Nat. Commun.">
        <title>Effector diversification within compartments of the Leptosphaeria maculans genome affected by Repeat-Induced Point mutations.</title>
        <authorList>
            <person name="Rouxel T."/>
            <person name="Grandaubert J."/>
            <person name="Hane J.K."/>
            <person name="Hoede C."/>
            <person name="van de Wouw A.P."/>
            <person name="Couloux A."/>
            <person name="Dominguez V."/>
            <person name="Anthouard V."/>
            <person name="Bally P."/>
            <person name="Bourras S."/>
            <person name="Cozijnsen A.J."/>
            <person name="Ciuffetti L.M."/>
            <person name="Degrave A."/>
            <person name="Dilmaghani A."/>
            <person name="Duret L."/>
            <person name="Fudal I."/>
            <person name="Goodwin S.B."/>
            <person name="Gout L."/>
            <person name="Glaser N."/>
            <person name="Linglin J."/>
            <person name="Kema G.H.J."/>
            <person name="Lapalu N."/>
            <person name="Lawrence C.B."/>
            <person name="May K."/>
            <person name="Meyer M."/>
            <person name="Ollivier B."/>
            <person name="Poulain J."/>
            <person name="Schoch C.L."/>
            <person name="Simon A."/>
            <person name="Spatafora J.W."/>
            <person name="Stachowiak A."/>
            <person name="Turgeon B.G."/>
            <person name="Tyler B.M."/>
            <person name="Vincent D."/>
            <person name="Weissenbach J."/>
            <person name="Amselem J."/>
            <person name="Quesneville H."/>
            <person name="Oliver R.P."/>
            <person name="Wincker P."/>
            <person name="Balesdent M.-H."/>
            <person name="Howlett B.J."/>
        </authorList>
    </citation>
    <scope>NUCLEOTIDE SEQUENCE [LARGE SCALE GENOMIC DNA]</scope>
    <source>
        <strain evidence="2">JN3 / isolate v23.1.3 / race Av1-4-5-6-7-8</strain>
    </source>
</reference>
<dbReference type="Proteomes" id="UP000002668">
    <property type="component" value="Genome"/>
</dbReference>
<dbReference type="VEuPathDB" id="FungiDB:LEMA_uP012500.1"/>